<comment type="caution">
    <text evidence="3">The sequence shown here is derived from an EMBL/GenBank/DDBJ whole genome shotgun (WGS) entry which is preliminary data.</text>
</comment>
<comment type="similarity">
    <text evidence="1">Belongs to the ComF/GntX family.</text>
</comment>
<dbReference type="Pfam" id="PF18912">
    <property type="entry name" value="DZR_2"/>
    <property type="match status" value="1"/>
</dbReference>
<dbReference type="InterPro" id="IPR029057">
    <property type="entry name" value="PRTase-like"/>
</dbReference>
<name>A0A2G6E2Q1_9BACT</name>
<organism evidence="3 4">
    <name type="scientific">candidate division KSB3 bacterium</name>
    <dbReference type="NCBI Taxonomy" id="2044937"/>
    <lineage>
        <taxon>Bacteria</taxon>
        <taxon>candidate division KSB3</taxon>
    </lineage>
</organism>
<evidence type="ECO:0000313" key="4">
    <source>
        <dbReference type="Proteomes" id="UP000229740"/>
    </source>
</evidence>
<dbReference type="CDD" id="cd06223">
    <property type="entry name" value="PRTases_typeI"/>
    <property type="match status" value="1"/>
</dbReference>
<accession>A0A2G6E2Q1</accession>
<reference evidence="3 4" key="1">
    <citation type="submission" date="2017-10" db="EMBL/GenBank/DDBJ databases">
        <title>Novel microbial diversity and functional potential in the marine mammal oral microbiome.</title>
        <authorList>
            <person name="Dudek N.K."/>
            <person name="Sun C.L."/>
            <person name="Burstein D."/>
            <person name="Kantor R.S."/>
            <person name="Aliaga Goltsman D.S."/>
            <person name="Bik E.M."/>
            <person name="Thomas B.C."/>
            <person name="Banfield J.F."/>
            <person name="Relman D.A."/>
        </authorList>
    </citation>
    <scope>NUCLEOTIDE SEQUENCE [LARGE SCALE GENOMIC DNA]</scope>
    <source>
        <strain evidence="3">DOLZORAL124_49_17</strain>
    </source>
</reference>
<evidence type="ECO:0000259" key="2">
    <source>
        <dbReference type="Pfam" id="PF18912"/>
    </source>
</evidence>
<dbReference type="PANTHER" id="PTHR47505">
    <property type="entry name" value="DNA UTILIZATION PROTEIN YHGH"/>
    <property type="match status" value="1"/>
</dbReference>
<dbReference type="InterPro" id="IPR044005">
    <property type="entry name" value="DZR_2"/>
</dbReference>
<gene>
    <name evidence="3" type="ORF">CSB45_13090</name>
</gene>
<dbReference type="Gene3D" id="3.40.50.2020">
    <property type="match status" value="1"/>
</dbReference>
<dbReference type="AlphaFoldDB" id="A0A2G6E2Q1"/>
<dbReference type="EMBL" id="PDPS01000039">
    <property type="protein sequence ID" value="PID56031.1"/>
    <property type="molecule type" value="Genomic_DNA"/>
</dbReference>
<proteinExistence type="inferred from homology"/>
<evidence type="ECO:0000256" key="1">
    <source>
        <dbReference type="ARBA" id="ARBA00008007"/>
    </source>
</evidence>
<dbReference type="PANTHER" id="PTHR47505:SF1">
    <property type="entry name" value="DNA UTILIZATION PROTEIN YHGH"/>
    <property type="match status" value="1"/>
</dbReference>
<dbReference type="InterPro" id="IPR051910">
    <property type="entry name" value="ComF/GntX_DNA_util-trans"/>
</dbReference>
<sequence>MPRYSISLKRIRRLLPKAESLGSYAQTALDFVFPAECPNCGSFAGDERVLIFCRACWDSIPALDGPICLQCGRPFSARQVLQHTPTLLLCSDCRSSPPHFNYARSVAEYTAVLKQAIVQFKFQQKPALGKPLARLFLTALSARIDWRHYQIILPVPLHKKRLRQRGYNQSAILAKELACHVGRKVQIGNLRRIRHTEAQWPIKKHSKRRQNVKNAFDLTSPEKIRQQNIILIDDIFTTGATTNECARVLKQAGAASVLVLTLSRAGIRK</sequence>
<dbReference type="Proteomes" id="UP000229740">
    <property type="component" value="Unassembled WGS sequence"/>
</dbReference>
<protein>
    <recommendedName>
        <fullName evidence="2">Double zinc ribbon domain-containing protein</fullName>
    </recommendedName>
</protein>
<evidence type="ECO:0000313" key="3">
    <source>
        <dbReference type="EMBL" id="PID56031.1"/>
    </source>
</evidence>
<feature type="domain" description="Double zinc ribbon" evidence="2">
    <location>
        <begin position="28"/>
        <end position="94"/>
    </location>
</feature>
<dbReference type="SUPFAM" id="SSF53271">
    <property type="entry name" value="PRTase-like"/>
    <property type="match status" value="1"/>
</dbReference>
<dbReference type="InterPro" id="IPR000836">
    <property type="entry name" value="PRTase_dom"/>
</dbReference>